<dbReference type="EMBL" id="AWFG01000063">
    <property type="protein sequence ID" value="KCZ55133.1"/>
    <property type="molecule type" value="Genomic_DNA"/>
</dbReference>
<evidence type="ECO:0000313" key="1">
    <source>
        <dbReference type="EMBL" id="KCZ55133.1"/>
    </source>
</evidence>
<sequence length="64" mass="6994">MSKNSFRYFKTSPAIMQLAVLMQALSREPIRIVSPGPVALISGEQCFGSYSAETSSRKQSATTH</sequence>
<dbReference type="STRING" id="1280947.HY30_08195"/>
<name>A0A062UBN7_9PROT</name>
<proteinExistence type="predicted"/>
<dbReference type="Proteomes" id="UP000027190">
    <property type="component" value="Unassembled WGS sequence"/>
</dbReference>
<accession>A0A062UBN7</accession>
<comment type="caution">
    <text evidence="1">The sequence shown here is derived from an EMBL/GenBank/DDBJ whole genome shotgun (WGS) entry which is preliminary data.</text>
</comment>
<evidence type="ECO:0000313" key="2">
    <source>
        <dbReference type="Proteomes" id="UP000027190"/>
    </source>
</evidence>
<gene>
    <name evidence="1" type="ORF">HY30_08195</name>
</gene>
<reference evidence="1 2" key="1">
    <citation type="journal article" date="2014" name="Antonie Van Leeuwenhoek">
        <title>Hyphomonas beringensis sp. nov. and Hyphomonas chukchiensis sp. nov., isolated from surface seawater of the Bering Sea and Chukchi Sea.</title>
        <authorList>
            <person name="Li C."/>
            <person name="Lai Q."/>
            <person name="Li G."/>
            <person name="Dong C."/>
            <person name="Wang J."/>
            <person name="Liao Y."/>
            <person name="Shao Z."/>
        </authorList>
    </citation>
    <scope>NUCLEOTIDE SEQUENCE [LARGE SCALE GENOMIC DNA]</scope>
    <source>
        <strain evidence="1 2">BH-BN04-4</strain>
    </source>
</reference>
<organism evidence="1 2">
    <name type="scientific">Hyphomonas chukchiensis</name>
    <dbReference type="NCBI Taxonomy" id="1280947"/>
    <lineage>
        <taxon>Bacteria</taxon>
        <taxon>Pseudomonadati</taxon>
        <taxon>Pseudomonadota</taxon>
        <taxon>Alphaproteobacteria</taxon>
        <taxon>Hyphomonadales</taxon>
        <taxon>Hyphomonadaceae</taxon>
        <taxon>Hyphomonas</taxon>
    </lineage>
</organism>
<protein>
    <submittedName>
        <fullName evidence="1">Uncharacterized protein</fullName>
    </submittedName>
</protein>
<dbReference type="AlphaFoldDB" id="A0A062UBN7"/>
<keyword evidence="2" id="KW-1185">Reference proteome</keyword>